<comment type="similarity">
    <text evidence="2">Belongs to the krueppel C2H2-type zinc-finger protein family.</text>
</comment>
<dbReference type="Proteomes" id="UP001230051">
    <property type="component" value="Unassembled WGS sequence"/>
</dbReference>
<dbReference type="AlphaFoldDB" id="A0AAD8CJA9"/>
<dbReference type="FunFam" id="3.30.160.60:FF:000688">
    <property type="entry name" value="zinc finger protein 197 isoform X1"/>
    <property type="match status" value="1"/>
</dbReference>
<evidence type="ECO:0000256" key="2">
    <source>
        <dbReference type="ARBA" id="ARBA00006991"/>
    </source>
</evidence>
<evidence type="ECO:0000256" key="12">
    <source>
        <dbReference type="SAM" id="MobiDB-lite"/>
    </source>
</evidence>
<name>A0AAD8CJA9_ACIOX</name>
<evidence type="ECO:0000256" key="8">
    <source>
        <dbReference type="ARBA" id="ARBA00023125"/>
    </source>
</evidence>
<dbReference type="PROSITE" id="PS00028">
    <property type="entry name" value="ZINC_FINGER_C2H2_1"/>
    <property type="match status" value="5"/>
</dbReference>
<dbReference type="FunFam" id="3.30.160.60:FF:000100">
    <property type="entry name" value="Zinc finger 45-like"/>
    <property type="match status" value="1"/>
</dbReference>
<keyword evidence="15" id="KW-1185">Reference proteome</keyword>
<dbReference type="InterPro" id="IPR036236">
    <property type="entry name" value="Znf_C2H2_sf"/>
</dbReference>
<gene>
    <name evidence="14" type="ORF">AOXY_G31640</name>
</gene>
<dbReference type="FunFam" id="3.30.160.60:FF:000185">
    <property type="entry name" value="zinc finger protein 319"/>
    <property type="match status" value="1"/>
</dbReference>
<feature type="compositionally biased region" description="Polar residues" evidence="12">
    <location>
        <begin position="258"/>
        <end position="278"/>
    </location>
</feature>
<proteinExistence type="inferred from homology"/>
<dbReference type="EMBL" id="JAGXEW010000048">
    <property type="protein sequence ID" value="KAK1152065.1"/>
    <property type="molecule type" value="Genomic_DNA"/>
</dbReference>
<feature type="domain" description="C2H2-type" evidence="13">
    <location>
        <begin position="440"/>
        <end position="467"/>
    </location>
</feature>
<feature type="region of interest" description="Disordered" evidence="12">
    <location>
        <begin position="239"/>
        <end position="297"/>
    </location>
</feature>
<keyword evidence="4" id="KW-0677">Repeat</keyword>
<dbReference type="PROSITE" id="PS50157">
    <property type="entry name" value="ZINC_FINGER_C2H2_2"/>
    <property type="match status" value="5"/>
</dbReference>
<evidence type="ECO:0000256" key="4">
    <source>
        <dbReference type="ARBA" id="ARBA00022737"/>
    </source>
</evidence>
<organism evidence="14 15">
    <name type="scientific">Acipenser oxyrinchus oxyrinchus</name>
    <dbReference type="NCBI Taxonomy" id="40147"/>
    <lineage>
        <taxon>Eukaryota</taxon>
        <taxon>Metazoa</taxon>
        <taxon>Chordata</taxon>
        <taxon>Craniata</taxon>
        <taxon>Vertebrata</taxon>
        <taxon>Euteleostomi</taxon>
        <taxon>Actinopterygii</taxon>
        <taxon>Chondrostei</taxon>
        <taxon>Acipenseriformes</taxon>
        <taxon>Acipenseridae</taxon>
        <taxon>Acipenser</taxon>
    </lineage>
</organism>
<dbReference type="PANTHER" id="PTHR23226">
    <property type="entry name" value="ZINC FINGER AND SCAN DOMAIN-CONTAINING"/>
    <property type="match status" value="1"/>
</dbReference>
<dbReference type="PANTHER" id="PTHR23226:SF421">
    <property type="entry name" value="ZINC FINGER PROTEIN 681 ISOFORM X1"/>
    <property type="match status" value="1"/>
</dbReference>
<dbReference type="FunFam" id="3.30.160.60:FF:002343">
    <property type="entry name" value="Zinc finger protein 33A"/>
    <property type="match status" value="2"/>
</dbReference>
<evidence type="ECO:0000259" key="13">
    <source>
        <dbReference type="PROSITE" id="PS50157"/>
    </source>
</evidence>
<dbReference type="SUPFAM" id="SSF57667">
    <property type="entry name" value="beta-beta-alpha zinc fingers"/>
    <property type="match status" value="3"/>
</dbReference>
<evidence type="ECO:0000256" key="1">
    <source>
        <dbReference type="ARBA" id="ARBA00004123"/>
    </source>
</evidence>
<keyword evidence="3" id="KW-0479">Metal-binding</keyword>
<comment type="subcellular location">
    <subcellularLocation>
        <location evidence="1">Nucleus</location>
    </subcellularLocation>
</comment>
<evidence type="ECO:0000256" key="10">
    <source>
        <dbReference type="ARBA" id="ARBA00023242"/>
    </source>
</evidence>
<evidence type="ECO:0000313" key="15">
    <source>
        <dbReference type="Proteomes" id="UP001230051"/>
    </source>
</evidence>
<keyword evidence="9" id="KW-0804">Transcription</keyword>
<dbReference type="GO" id="GO:0000981">
    <property type="term" value="F:DNA-binding transcription factor activity, RNA polymerase II-specific"/>
    <property type="evidence" value="ECO:0007669"/>
    <property type="project" value="TreeGrafter"/>
</dbReference>
<dbReference type="Gene3D" id="3.30.160.60">
    <property type="entry name" value="Classic Zinc Finger"/>
    <property type="match status" value="5"/>
</dbReference>
<evidence type="ECO:0000256" key="7">
    <source>
        <dbReference type="ARBA" id="ARBA00023015"/>
    </source>
</evidence>
<dbReference type="SMART" id="SM00355">
    <property type="entry name" value="ZnF_C2H2"/>
    <property type="match status" value="5"/>
</dbReference>
<keyword evidence="10" id="KW-0539">Nucleus</keyword>
<comment type="caution">
    <text evidence="14">The sequence shown here is derived from an EMBL/GenBank/DDBJ whole genome shotgun (WGS) entry which is preliminary data.</text>
</comment>
<dbReference type="GO" id="GO:0008270">
    <property type="term" value="F:zinc ion binding"/>
    <property type="evidence" value="ECO:0007669"/>
    <property type="project" value="UniProtKB-KW"/>
</dbReference>
<dbReference type="GO" id="GO:0005634">
    <property type="term" value="C:nucleus"/>
    <property type="evidence" value="ECO:0007669"/>
    <property type="project" value="UniProtKB-SubCell"/>
</dbReference>
<dbReference type="Pfam" id="PF00096">
    <property type="entry name" value="zf-C2H2"/>
    <property type="match status" value="4"/>
</dbReference>
<feature type="domain" description="C2H2-type" evidence="13">
    <location>
        <begin position="356"/>
        <end position="383"/>
    </location>
</feature>
<accession>A0AAD8CJA9</accession>
<feature type="domain" description="C2H2-type" evidence="13">
    <location>
        <begin position="412"/>
        <end position="439"/>
    </location>
</feature>
<evidence type="ECO:0000256" key="5">
    <source>
        <dbReference type="ARBA" id="ARBA00022771"/>
    </source>
</evidence>
<feature type="compositionally biased region" description="Basic and acidic residues" evidence="12">
    <location>
        <begin position="245"/>
        <end position="254"/>
    </location>
</feature>
<protein>
    <submittedName>
        <fullName evidence="14">Zinc finger protein 180-like isoform X3</fullName>
    </submittedName>
</protein>
<keyword evidence="6" id="KW-0862">Zinc</keyword>
<feature type="domain" description="C2H2-type" evidence="13">
    <location>
        <begin position="468"/>
        <end position="490"/>
    </location>
</feature>
<dbReference type="GO" id="GO:0000978">
    <property type="term" value="F:RNA polymerase II cis-regulatory region sequence-specific DNA binding"/>
    <property type="evidence" value="ECO:0007669"/>
    <property type="project" value="TreeGrafter"/>
</dbReference>
<evidence type="ECO:0000256" key="11">
    <source>
        <dbReference type="PROSITE-ProRule" id="PRU00042"/>
    </source>
</evidence>
<sequence length="498" mass="56319">MDVSVSVSLFQDELASTIEHAVKAAVDTVLCEITKVVGGKFTEFRMEMAGKEKENESLKLRLEISESELKAVRECMNAADADIKQPLRNMNPDCNEQYFHRYENQTLFIRVKDNKERQGFTEADEKPKVEAVYTQEGIFDHEQCASLIQDTQQTSLEGKEAPRLESVHIKEEATELESIFITGEICKESKVNILDENIVKLDSSHCVYCPPELVCMKPNQSVSEDTCSSVVEESTALGSIQGKRHTPEDGKEEGAMPCTSSTTYIGRHNSTPVTQGKITSDGKMQCKKHRESSPPDEYVKKLRTPSVQNLSVQDSRSLSLGYIVTPHPEGVYNSATQGNFIPLQTPQQIPSEQILYHCTECGTNFSDLGNLKAHQQIHKEQKPHHCTECGKSFRWVGGLITHQRIHTGEKPYLCTECGKSFIQKSNLQSHQRIHTGAKPYLCPQCGKSFSWRNYFRIHLRIHSGEKPFECSECGKRFVGSNNLKRHRRVHRDLVRLDT</sequence>
<evidence type="ECO:0000313" key="14">
    <source>
        <dbReference type="EMBL" id="KAK1152065.1"/>
    </source>
</evidence>
<evidence type="ECO:0000256" key="3">
    <source>
        <dbReference type="ARBA" id="ARBA00022723"/>
    </source>
</evidence>
<evidence type="ECO:0000256" key="9">
    <source>
        <dbReference type="ARBA" id="ARBA00023163"/>
    </source>
</evidence>
<evidence type="ECO:0000256" key="6">
    <source>
        <dbReference type="ARBA" id="ARBA00022833"/>
    </source>
</evidence>
<keyword evidence="7" id="KW-0805">Transcription regulation</keyword>
<reference evidence="14" key="1">
    <citation type="submission" date="2022-02" db="EMBL/GenBank/DDBJ databases">
        <title>Atlantic sturgeon de novo genome assembly.</title>
        <authorList>
            <person name="Stock M."/>
            <person name="Klopp C."/>
            <person name="Guiguen Y."/>
            <person name="Cabau C."/>
            <person name="Parinello H."/>
            <person name="Santidrian Yebra-Pimentel E."/>
            <person name="Kuhl H."/>
            <person name="Dirks R.P."/>
            <person name="Guessner J."/>
            <person name="Wuertz S."/>
            <person name="Du K."/>
            <person name="Schartl M."/>
        </authorList>
    </citation>
    <scope>NUCLEOTIDE SEQUENCE</scope>
    <source>
        <strain evidence="14">STURGEONOMICS-FGT-2020</strain>
        <tissue evidence="14">Whole blood</tissue>
    </source>
</reference>
<keyword evidence="8" id="KW-0238">DNA-binding</keyword>
<keyword evidence="5 11" id="KW-0863">Zinc-finger</keyword>
<dbReference type="InterPro" id="IPR013087">
    <property type="entry name" value="Znf_C2H2_type"/>
</dbReference>
<feature type="domain" description="C2H2-type" evidence="13">
    <location>
        <begin position="384"/>
        <end position="411"/>
    </location>
</feature>